<comment type="pathway">
    <text evidence="2">Lipid metabolism; sphingolipid metabolism.</text>
</comment>
<dbReference type="Proteomes" id="UP000436858">
    <property type="component" value="Unassembled WGS sequence"/>
</dbReference>
<dbReference type="PANTHER" id="PTHR13693">
    <property type="entry name" value="CLASS II AMINOTRANSFERASE/8-AMINO-7-OXONONANOATE SYNTHASE"/>
    <property type="match status" value="1"/>
</dbReference>
<name>A0A0P0F5A8_BACT4</name>
<evidence type="ECO:0000256" key="1">
    <source>
        <dbReference type="ARBA" id="ARBA00001933"/>
    </source>
</evidence>
<dbReference type="EMBL" id="CP083685">
    <property type="protein sequence ID" value="UYU90199.1"/>
    <property type="molecule type" value="Genomic_DNA"/>
</dbReference>
<evidence type="ECO:0000313" key="21">
    <source>
        <dbReference type="EMBL" id="UYU73230.1"/>
    </source>
</evidence>
<dbReference type="InterPro" id="IPR015421">
    <property type="entry name" value="PyrdxlP-dep_Trfase_major"/>
</dbReference>
<protein>
    <recommendedName>
        <fullName evidence="11">Serine palmitoyltransferase</fullName>
        <ecNumber evidence="4">2.3.1.50</ecNumber>
    </recommendedName>
</protein>
<keyword evidence="7" id="KW-0746">Sphingolipid metabolism</keyword>
<gene>
    <name evidence="19" type="ORF">DW011_05625</name>
    <name evidence="18" type="ORF">DW780_08200</name>
    <name evidence="16" type="ORF">GAN59_02475</name>
    <name evidence="15" type="ORF">GAN75_08415</name>
    <name evidence="17" type="ORF">GAN91_14435</name>
    <name evidence="14" type="ORF">GAN93_12850</name>
    <name evidence="21" type="ORF">KQP59_09025</name>
    <name evidence="20" type="ORF">KQP68_08950</name>
    <name evidence="22" type="ORF">KQP74_20010</name>
</gene>
<evidence type="ECO:0000313" key="25">
    <source>
        <dbReference type="Proteomes" id="UP000436825"/>
    </source>
</evidence>
<reference evidence="25 26" key="2">
    <citation type="journal article" date="2019" name="Nat. Med.">
        <title>A library of human gut bacterial isolates paired with longitudinal multiomics data enables mechanistic microbiome research.</title>
        <authorList>
            <person name="Poyet M."/>
            <person name="Groussin M."/>
            <person name="Gibbons S.M."/>
            <person name="Avila-Pacheco J."/>
            <person name="Jiang X."/>
            <person name="Kearney S.M."/>
            <person name="Perrotta A.R."/>
            <person name="Berdy B."/>
            <person name="Zhao S."/>
            <person name="Lieberman T.D."/>
            <person name="Swanson P.K."/>
            <person name="Smith M."/>
            <person name="Roesemann S."/>
            <person name="Alexander J.E."/>
            <person name="Rich S.A."/>
            <person name="Livny J."/>
            <person name="Vlamakis H."/>
            <person name="Clish C."/>
            <person name="Bullock K."/>
            <person name="Deik A."/>
            <person name="Scott J."/>
            <person name="Pierce K.A."/>
            <person name="Xavier R.J."/>
            <person name="Alm E.J."/>
        </authorList>
    </citation>
    <scope>NUCLEOTIDE SEQUENCE [LARGE SCALE GENOMIC DNA]</scope>
    <source>
        <strain evidence="16 28">BIOML-A156</strain>
        <strain evidence="15 25">BIOML-A160</strain>
        <strain evidence="17 26">BIOML-A162</strain>
        <strain evidence="14 27">BIOML-A165</strain>
    </source>
</reference>
<dbReference type="EMBL" id="CP083680">
    <property type="protein sequence ID" value="UYU68385.1"/>
    <property type="molecule type" value="Genomic_DNA"/>
</dbReference>
<evidence type="ECO:0000256" key="4">
    <source>
        <dbReference type="ARBA" id="ARBA00013220"/>
    </source>
</evidence>
<dbReference type="SUPFAM" id="SSF53383">
    <property type="entry name" value="PLP-dependent transferases"/>
    <property type="match status" value="1"/>
</dbReference>
<dbReference type="GeneID" id="60926840"/>
<dbReference type="SMR" id="A0A0P0F5A8"/>
<evidence type="ECO:0000313" key="15">
    <source>
        <dbReference type="EMBL" id="KAB4457389.1"/>
    </source>
</evidence>
<evidence type="ECO:0000313" key="14">
    <source>
        <dbReference type="EMBL" id="KAB4452001.1"/>
    </source>
</evidence>
<proteinExistence type="inferred from homology"/>
<reference evidence="23 24" key="1">
    <citation type="submission" date="2018-08" db="EMBL/GenBank/DDBJ databases">
        <title>A genome reference for cultivated species of the human gut microbiota.</title>
        <authorList>
            <person name="Zou Y."/>
            <person name="Xue W."/>
            <person name="Luo G."/>
        </authorList>
    </citation>
    <scope>NUCLEOTIDE SEQUENCE [LARGE SCALE GENOMIC DNA]</scope>
    <source>
        <strain evidence="19 23">AF37-12</strain>
        <strain evidence="18 24">AM30-26</strain>
    </source>
</reference>
<dbReference type="GO" id="GO:0008483">
    <property type="term" value="F:transaminase activity"/>
    <property type="evidence" value="ECO:0007669"/>
    <property type="project" value="UniProtKB-KW"/>
</dbReference>
<evidence type="ECO:0000313" key="28">
    <source>
        <dbReference type="Proteomes" id="UP000488521"/>
    </source>
</evidence>
<dbReference type="CDD" id="cd06454">
    <property type="entry name" value="KBL_like"/>
    <property type="match status" value="1"/>
</dbReference>
<feature type="domain" description="Aminotransferase class I/classII large" evidence="13">
    <location>
        <begin position="43"/>
        <end position="384"/>
    </location>
</feature>
<dbReference type="GO" id="GO:0016020">
    <property type="term" value="C:membrane"/>
    <property type="evidence" value="ECO:0007669"/>
    <property type="project" value="GOC"/>
</dbReference>
<dbReference type="GO" id="GO:0030170">
    <property type="term" value="F:pyridoxal phosphate binding"/>
    <property type="evidence" value="ECO:0007669"/>
    <property type="project" value="InterPro"/>
</dbReference>
<dbReference type="EMBL" id="WCSB01000010">
    <property type="protein sequence ID" value="KAB4452001.1"/>
    <property type="molecule type" value="Genomic_DNA"/>
</dbReference>
<dbReference type="EMBL" id="QROV01000005">
    <property type="protein sequence ID" value="RHL62332.1"/>
    <property type="molecule type" value="Genomic_DNA"/>
</dbReference>
<evidence type="ECO:0000313" key="27">
    <source>
        <dbReference type="Proteomes" id="UP000460317"/>
    </source>
</evidence>
<dbReference type="Gene3D" id="3.40.640.10">
    <property type="entry name" value="Type I PLP-dependent aspartate aminotransferase-like (Major domain)"/>
    <property type="match status" value="1"/>
</dbReference>
<dbReference type="Proteomes" id="UP000460317">
    <property type="component" value="Unassembled WGS sequence"/>
</dbReference>
<dbReference type="EMBL" id="WCRS01000002">
    <property type="protein sequence ID" value="KAB4477814.1"/>
    <property type="molecule type" value="Genomic_DNA"/>
</dbReference>
<dbReference type="KEGG" id="btho:Btheta7330_02500"/>
<comment type="pathway">
    <text evidence="3">Sphingolipid metabolism.</text>
</comment>
<dbReference type="InterPro" id="IPR015424">
    <property type="entry name" value="PyrdxlP-dep_Trfase"/>
</dbReference>
<dbReference type="EC" id="2.3.1.50" evidence="4"/>
<evidence type="ECO:0000313" key="19">
    <source>
        <dbReference type="EMBL" id="RHL62332.1"/>
    </source>
</evidence>
<dbReference type="InterPro" id="IPR004839">
    <property type="entry name" value="Aminotransferase_I/II_large"/>
</dbReference>
<evidence type="ECO:0000256" key="2">
    <source>
        <dbReference type="ARBA" id="ARBA00004760"/>
    </source>
</evidence>
<evidence type="ECO:0000259" key="13">
    <source>
        <dbReference type="Pfam" id="PF00155"/>
    </source>
</evidence>
<keyword evidence="8" id="KW-0443">Lipid metabolism</keyword>
<dbReference type="AlphaFoldDB" id="A0A0P0F5A8"/>
<keyword evidence="18" id="KW-0032">Aminotransferase</keyword>
<dbReference type="InterPro" id="IPR001917">
    <property type="entry name" value="Aminotrans_II_pyridoxalP_BS"/>
</dbReference>
<dbReference type="Gene3D" id="3.90.1150.10">
    <property type="entry name" value="Aspartate Aminotransferase, domain 1"/>
    <property type="match status" value="1"/>
</dbReference>
<dbReference type="EMBL" id="WCRW01000004">
    <property type="protein sequence ID" value="KAB4457389.1"/>
    <property type="molecule type" value="Genomic_DNA"/>
</dbReference>
<dbReference type="GO" id="GO:0004758">
    <property type="term" value="F:serine C-palmitoyltransferase activity"/>
    <property type="evidence" value="ECO:0007669"/>
    <property type="project" value="UniProtKB-EC"/>
</dbReference>
<sequence>MGLLQEKLAKYDLPQKFMAQGVYPYFREIEGKQGTEVEMGGQHVLMFGSNAYTGLTGDERVIEAGIKAMRKYGSGCAGSRFLNGTLDLHVQLEKELAAFVGKDEALCFSTGFTVNSGVISCLTDRNDYIICDDRDHASIVDGRRLSFSQQLKYKHNDMADLEKQLQKCNPDSVKLIIVDGVFSMEGDLANLPEIVRLKHKYNATIMVDEAHGLGVFGKQGRGVCDHFGLTHEVDLIMGTFSKSLASIGGFIAADSSIINWLRHNARTYIFSASNTPAATAAALEALHIIQNEPERLNALWEATNYALRRFREAGFEIGATESPIIPLYVRDTEKTFMVTKLAFDEGVFINPVIPPACAPQDTLVRVALMATHTKEQIDSAVEKLVKAFKALDLL</sequence>
<dbReference type="Proteomes" id="UP000436825">
    <property type="component" value="Unassembled WGS sequence"/>
</dbReference>
<dbReference type="Proteomes" id="UP000283616">
    <property type="component" value="Unassembled WGS sequence"/>
</dbReference>
<dbReference type="EMBL" id="QSJP01000005">
    <property type="protein sequence ID" value="RHD89315.1"/>
    <property type="molecule type" value="Genomic_DNA"/>
</dbReference>
<dbReference type="Proteomes" id="UP000488521">
    <property type="component" value="Unassembled WGS sequence"/>
</dbReference>
<dbReference type="OMA" id="MFGSNAY"/>
<evidence type="ECO:0000313" key="18">
    <source>
        <dbReference type="EMBL" id="RHD89315.1"/>
    </source>
</evidence>
<dbReference type="EMBL" id="CP083681">
    <property type="protein sequence ID" value="UYU73230.1"/>
    <property type="molecule type" value="Genomic_DNA"/>
</dbReference>
<evidence type="ECO:0000313" key="20">
    <source>
        <dbReference type="EMBL" id="UYU68385.1"/>
    </source>
</evidence>
<evidence type="ECO:0000256" key="8">
    <source>
        <dbReference type="ARBA" id="ARBA00023098"/>
    </source>
</evidence>
<comment type="catalytic activity">
    <reaction evidence="9">
        <text>L-serine + hexadecanoyl-CoA + H(+) = 3-oxosphinganine + CO2 + CoA</text>
        <dbReference type="Rhea" id="RHEA:14761"/>
        <dbReference type="ChEBI" id="CHEBI:15378"/>
        <dbReference type="ChEBI" id="CHEBI:16526"/>
        <dbReference type="ChEBI" id="CHEBI:33384"/>
        <dbReference type="ChEBI" id="CHEBI:57287"/>
        <dbReference type="ChEBI" id="CHEBI:57379"/>
        <dbReference type="ChEBI" id="CHEBI:58299"/>
        <dbReference type="EC" id="2.3.1.50"/>
    </reaction>
    <physiologicalReaction direction="left-to-right" evidence="9">
        <dbReference type="Rhea" id="RHEA:14762"/>
    </physiologicalReaction>
</comment>
<dbReference type="Proteomes" id="UP001156218">
    <property type="component" value="Chromosome"/>
</dbReference>
<evidence type="ECO:0000256" key="11">
    <source>
        <dbReference type="ARBA" id="ARBA00071273"/>
    </source>
</evidence>
<evidence type="ECO:0000313" key="17">
    <source>
        <dbReference type="EMBL" id="KAB4480803.1"/>
    </source>
</evidence>
<evidence type="ECO:0000256" key="6">
    <source>
        <dbReference type="ARBA" id="ARBA00022898"/>
    </source>
</evidence>
<evidence type="ECO:0000256" key="7">
    <source>
        <dbReference type="ARBA" id="ARBA00022919"/>
    </source>
</evidence>
<dbReference type="InterPro" id="IPR050087">
    <property type="entry name" value="AON_synthase_class-II"/>
</dbReference>
<evidence type="ECO:0000256" key="9">
    <source>
        <dbReference type="ARBA" id="ARBA00047854"/>
    </source>
</evidence>
<comment type="function">
    <text evidence="10">Involved in de novo bacterial ceramide synthesis. Catalyzes the condensation of L-serine with palmitoyl-CoA (hexadecanoyl-CoA) to produce 3-oxosphinganine. Also capable of using alanine as substrate leading to the formation of 1-deoxysphinganine (1-deoxySa). Contributes to the levels of endogenous sphingolipids in its host.</text>
</comment>
<evidence type="ECO:0000313" key="29">
    <source>
        <dbReference type="Proteomes" id="UP001156218"/>
    </source>
</evidence>
<evidence type="ECO:0000313" key="26">
    <source>
        <dbReference type="Proteomes" id="UP000436858"/>
    </source>
</evidence>
<reference evidence="20 29" key="3">
    <citation type="submission" date="2021-06" db="EMBL/GenBank/DDBJ databases">
        <title>Interrogation of the integrated mobile genetic elements in gut-associated Bacteroides with a consensus prediction approach.</title>
        <authorList>
            <person name="Campbell D.E."/>
            <person name="Leigh J.R."/>
            <person name="Kim T."/>
            <person name="England W."/>
            <person name="Whitaker R.J."/>
            <person name="Degnan P.H."/>
        </authorList>
    </citation>
    <scope>NUCLEOTIDE SEQUENCE</scope>
    <source>
        <strain evidence="22">VPI-3443</strain>
        <strain evidence="21">VPI-BTDOT2</strain>
        <strain evidence="20 29">WAL8669</strain>
    </source>
</reference>
<dbReference type="GO" id="GO:0030148">
    <property type="term" value="P:sphingolipid biosynthetic process"/>
    <property type="evidence" value="ECO:0007669"/>
    <property type="project" value="UniProtKB-ARBA"/>
</dbReference>
<evidence type="ECO:0000313" key="16">
    <source>
        <dbReference type="EMBL" id="KAB4477814.1"/>
    </source>
</evidence>
<keyword evidence="6 12" id="KW-0663">Pyridoxal phosphate</keyword>
<dbReference type="RefSeq" id="WP_008761538.1">
    <property type="nucleotide sequence ID" value="NZ_BQNN01000001.1"/>
</dbReference>
<evidence type="ECO:0000256" key="12">
    <source>
        <dbReference type="RuleBase" id="RU003693"/>
    </source>
</evidence>
<organism evidence="18 24">
    <name type="scientific">Bacteroides thetaiotaomicron</name>
    <dbReference type="NCBI Taxonomy" id="818"/>
    <lineage>
        <taxon>Bacteria</taxon>
        <taxon>Pseudomonadati</taxon>
        <taxon>Bacteroidota</taxon>
        <taxon>Bacteroidia</taxon>
        <taxon>Bacteroidales</taxon>
        <taxon>Bacteroidaceae</taxon>
        <taxon>Bacteroides</taxon>
    </lineage>
</organism>
<dbReference type="PANTHER" id="PTHR13693:SF3">
    <property type="entry name" value="LD36009P"/>
    <property type="match status" value="1"/>
</dbReference>
<evidence type="ECO:0000256" key="10">
    <source>
        <dbReference type="ARBA" id="ARBA00055827"/>
    </source>
</evidence>
<dbReference type="FunFam" id="3.40.640.10:FF:000006">
    <property type="entry name" value="5-aminolevulinate synthase, mitochondrial"/>
    <property type="match status" value="1"/>
</dbReference>
<evidence type="ECO:0000313" key="23">
    <source>
        <dbReference type="Proteomes" id="UP000283616"/>
    </source>
</evidence>
<dbReference type="EMBL" id="WCRY01000013">
    <property type="protein sequence ID" value="KAB4480803.1"/>
    <property type="molecule type" value="Genomic_DNA"/>
</dbReference>
<evidence type="ECO:0000313" key="24">
    <source>
        <dbReference type="Proteomes" id="UP000284785"/>
    </source>
</evidence>
<keyword evidence="5 18" id="KW-0808">Transferase</keyword>
<evidence type="ECO:0000256" key="3">
    <source>
        <dbReference type="ARBA" id="ARBA00004991"/>
    </source>
</evidence>
<comment type="similarity">
    <text evidence="12">Belongs to the class-II pyridoxal-phosphate-dependent aminotransferase family.</text>
</comment>
<dbReference type="PROSITE" id="PS00599">
    <property type="entry name" value="AA_TRANSFER_CLASS_2"/>
    <property type="match status" value="1"/>
</dbReference>
<dbReference type="NCBIfam" id="NF047600">
    <property type="entry name" value="SerpalmtaseCFB"/>
    <property type="match status" value="1"/>
</dbReference>
<comment type="cofactor">
    <cofactor evidence="1 12">
        <name>pyridoxal 5'-phosphate</name>
        <dbReference type="ChEBI" id="CHEBI:597326"/>
    </cofactor>
</comment>
<dbReference type="Proteomes" id="UP000284785">
    <property type="component" value="Unassembled WGS sequence"/>
</dbReference>
<dbReference type="Pfam" id="PF00155">
    <property type="entry name" value="Aminotran_1_2"/>
    <property type="match status" value="1"/>
</dbReference>
<dbReference type="InterPro" id="IPR015422">
    <property type="entry name" value="PyrdxlP-dep_Trfase_small"/>
</dbReference>
<dbReference type="Proteomes" id="UP001162960">
    <property type="component" value="Chromosome"/>
</dbReference>
<accession>A0A0P0F5A8</accession>
<dbReference type="Proteomes" id="UP001156216">
    <property type="component" value="Chromosome"/>
</dbReference>
<evidence type="ECO:0000256" key="5">
    <source>
        <dbReference type="ARBA" id="ARBA00022679"/>
    </source>
</evidence>
<evidence type="ECO:0000313" key="22">
    <source>
        <dbReference type="EMBL" id="UYU90199.1"/>
    </source>
</evidence>